<name>A0A6G1G651_9PEZI</name>
<dbReference type="Proteomes" id="UP000504638">
    <property type="component" value="Unplaced"/>
</dbReference>
<dbReference type="EMBL" id="ML975154">
    <property type="protein sequence ID" value="KAF1813575.1"/>
    <property type="molecule type" value="Genomic_DNA"/>
</dbReference>
<gene>
    <name evidence="1 3" type="ORF">P152DRAFT_285418</name>
</gene>
<keyword evidence="2" id="KW-1185">Reference proteome</keyword>
<reference evidence="1 3" key="1">
    <citation type="submission" date="2020-01" db="EMBL/GenBank/DDBJ databases">
        <authorList>
            <consortium name="DOE Joint Genome Institute"/>
            <person name="Haridas S."/>
            <person name="Albert R."/>
            <person name="Binder M."/>
            <person name="Bloem J."/>
            <person name="Labutti K."/>
            <person name="Salamov A."/>
            <person name="Andreopoulos B."/>
            <person name="Baker S.E."/>
            <person name="Barry K."/>
            <person name="Bills G."/>
            <person name="Bluhm B.H."/>
            <person name="Cannon C."/>
            <person name="Castanera R."/>
            <person name="Culley D.E."/>
            <person name="Daum C."/>
            <person name="Ezra D."/>
            <person name="Gonzalez J.B."/>
            <person name="Henrissat B."/>
            <person name="Kuo A."/>
            <person name="Liang C."/>
            <person name="Lipzen A."/>
            <person name="Lutzoni F."/>
            <person name="Magnuson J."/>
            <person name="Mondo S."/>
            <person name="Nolan M."/>
            <person name="Ohm R."/>
            <person name="Pangilinan J."/>
            <person name="Park H.-J."/>
            <person name="Ramirez L."/>
            <person name="Alfaro M."/>
            <person name="Sun H."/>
            <person name="Tritt A."/>
            <person name="Yoshinaga Y."/>
            <person name="Zwiers L.-H."/>
            <person name="Turgeon B.G."/>
            <person name="Goodwin S.B."/>
            <person name="Spatafora J.W."/>
            <person name="Crous P.W."/>
            <person name="Grigoriev I.V."/>
        </authorList>
    </citation>
    <scope>NUCLEOTIDE SEQUENCE</scope>
    <source>
        <strain evidence="1 3">CBS 781.70</strain>
    </source>
</reference>
<reference evidence="3" key="3">
    <citation type="submission" date="2025-04" db="UniProtKB">
        <authorList>
            <consortium name="RefSeq"/>
        </authorList>
    </citation>
    <scope>IDENTIFICATION</scope>
    <source>
        <strain evidence="3">CBS 781.70</strain>
    </source>
</reference>
<dbReference type="GeneID" id="54415530"/>
<evidence type="ECO:0000313" key="1">
    <source>
        <dbReference type="EMBL" id="KAF1813575.1"/>
    </source>
</evidence>
<sequence length="158" mass="17452">MASHRTRKWHMRHHSCFVLGTDHPDLQAGVVPVGPDQELLVWERFDHWSKCTPTHHTSGSLSKSLRDAGRANLMLTANALCVRFSIGLEPPTGPFGRPLQDDAVGGVVIKTPLDAVGRDGAASSSFRFLRRTNISTIHPSLRPLPSQLHFFPCGVTWI</sequence>
<dbReference type="RefSeq" id="XP_033535206.1">
    <property type="nucleotide sequence ID" value="XM_033674960.1"/>
</dbReference>
<reference evidence="3" key="2">
    <citation type="submission" date="2020-04" db="EMBL/GenBank/DDBJ databases">
        <authorList>
            <consortium name="NCBI Genome Project"/>
        </authorList>
    </citation>
    <scope>NUCLEOTIDE SEQUENCE</scope>
    <source>
        <strain evidence="3">CBS 781.70</strain>
    </source>
</reference>
<protein>
    <submittedName>
        <fullName evidence="1 3">Uncharacterized protein</fullName>
    </submittedName>
</protein>
<proteinExistence type="predicted"/>
<evidence type="ECO:0000313" key="3">
    <source>
        <dbReference type="RefSeq" id="XP_033535206.1"/>
    </source>
</evidence>
<evidence type="ECO:0000313" key="2">
    <source>
        <dbReference type="Proteomes" id="UP000504638"/>
    </source>
</evidence>
<dbReference type="AlphaFoldDB" id="A0A6G1G651"/>
<accession>A0A6G1G651</accession>
<organism evidence="1">
    <name type="scientific">Eremomyces bilateralis CBS 781.70</name>
    <dbReference type="NCBI Taxonomy" id="1392243"/>
    <lineage>
        <taxon>Eukaryota</taxon>
        <taxon>Fungi</taxon>
        <taxon>Dikarya</taxon>
        <taxon>Ascomycota</taxon>
        <taxon>Pezizomycotina</taxon>
        <taxon>Dothideomycetes</taxon>
        <taxon>Dothideomycetes incertae sedis</taxon>
        <taxon>Eremomycetales</taxon>
        <taxon>Eremomycetaceae</taxon>
        <taxon>Eremomyces</taxon>
    </lineage>
</organism>